<dbReference type="GO" id="GO:0016874">
    <property type="term" value="F:ligase activity"/>
    <property type="evidence" value="ECO:0007669"/>
    <property type="project" value="UniProtKB-KW"/>
</dbReference>
<dbReference type="AlphaFoldDB" id="A0A0A1N0N8"/>
<feature type="active site" description="Proton donor" evidence="2">
    <location>
        <position position="34"/>
    </location>
</feature>
<dbReference type="HAMAP" id="MF_01444">
    <property type="entry name" value="2H_phosphoesterase_YjcG"/>
    <property type="match status" value="1"/>
</dbReference>
<organism evidence="3 4">
    <name type="scientific">Oceanobacillus oncorhynchi</name>
    <dbReference type="NCBI Taxonomy" id="545501"/>
    <lineage>
        <taxon>Bacteria</taxon>
        <taxon>Bacillati</taxon>
        <taxon>Bacillota</taxon>
        <taxon>Bacilli</taxon>
        <taxon>Bacillales</taxon>
        <taxon>Bacillaceae</taxon>
        <taxon>Oceanobacillus</taxon>
    </lineage>
</organism>
<keyword evidence="3" id="KW-0436">Ligase</keyword>
<evidence type="ECO:0000313" key="4">
    <source>
        <dbReference type="Proteomes" id="UP000040453"/>
    </source>
</evidence>
<gene>
    <name evidence="3" type="ORF">BN997_04477</name>
</gene>
<dbReference type="NCBIfam" id="NF010223">
    <property type="entry name" value="PRK13679.1"/>
    <property type="match status" value="1"/>
</dbReference>
<evidence type="ECO:0000313" key="3">
    <source>
        <dbReference type="EMBL" id="CEI84526.1"/>
    </source>
</evidence>
<feature type="short sequence motif" description="HXTX 1" evidence="2">
    <location>
        <begin position="34"/>
        <end position="37"/>
    </location>
</feature>
<dbReference type="PANTHER" id="PTHR40037:SF1">
    <property type="entry name" value="PHOSPHOESTERASE SAOUHSC_00951-RELATED"/>
    <property type="match status" value="1"/>
</dbReference>
<dbReference type="STRING" id="545501.BN997_04477"/>
<dbReference type="GO" id="GO:0016788">
    <property type="term" value="F:hydrolase activity, acting on ester bonds"/>
    <property type="evidence" value="ECO:0007669"/>
    <property type="project" value="UniProtKB-UniRule"/>
</dbReference>
<reference evidence="3 4" key="1">
    <citation type="submission" date="2014-11" db="EMBL/GenBank/DDBJ databases">
        <authorList>
            <person name="Urmite Genomes Urmite Genomes"/>
        </authorList>
    </citation>
    <scope>NUCLEOTIDE SEQUENCE [LARGE SCALE GENOMIC DNA]</scope>
    <source>
        <strain evidence="3 4">Oc5</strain>
    </source>
</reference>
<protein>
    <recommendedName>
        <fullName evidence="2">Putative phosphoesterase BN997_04477</fullName>
        <ecNumber evidence="2">3.1.-.-</ecNumber>
    </recommendedName>
</protein>
<accession>A0A0A1N0N8</accession>
<proteinExistence type="inferred from homology"/>
<feature type="active site" description="Proton acceptor" evidence="2">
    <location>
        <position position="115"/>
    </location>
</feature>
<dbReference type="Pfam" id="PF13563">
    <property type="entry name" value="2_5_RNA_ligase2"/>
    <property type="match status" value="1"/>
</dbReference>
<dbReference type="Gene3D" id="3.90.1140.10">
    <property type="entry name" value="Cyclic phosphodiesterase"/>
    <property type="match status" value="1"/>
</dbReference>
<dbReference type="InterPro" id="IPR009097">
    <property type="entry name" value="Cyclic_Pdiesterase"/>
</dbReference>
<dbReference type="RefSeq" id="WP_042535410.1">
    <property type="nucleotide sequence ID" value="NZ_CAXOIH010000038.1"/>
</dbReference>
<keyword evidence="1 2" id="KW-0378">Hydrolase</keyword>
<evidence type="ECO:0000256" key="1">
    <source>
        <dbReference type="ARBA" id="ARBA00022801"/>
    </source>
</evidence>
<dbReference type="EC" id="3.1.-.-" evidence="2"/>
<dbReference type="Proteomes" id="UP000040453">
    <property type="component" value="Unassembled WGS sequence"/>
</dbReference>
<feature type="short sequence motif" description="HXTX 2" evidence="2">
    <location>
        <begin position="115"/>
        <end position="118"/>
    </location>
</feature>
<dbReference type="EMBL" id="CDGG01000001">
    <property type="protein sequence ID" value="CEI84526.1"/>
    <property type="molecule type" value="Genomic_DNA"/>
</dbReference>
<dbReference type="OrthoDB" id="1524661at2"/>
<dbReference type="InterPro" id="IPR050580">
    <property type="entry name" value="2H_phosphoesterase_YjcG-like"/>
</dbReference>
<evidence type="ECO:0000256" key="2">
    <source>
        <dbReference type="HAMAP-Rule" id="MF_01444"/>
    </source>
</evidence>
<name>A0A0A1N0N8_9BACI</name>
<dbReference type="InterPro" id="IPR022932">
    <property type="entry name" value="YjcG"/>
</dbReference>
<dbReference type="SUPFAM" id="SSF55144">
    <property type="entry name" value="LigT-like"/>
    <property type="match status" value="1"/>
</dbReference>
<sequence>MKYGIAIFPSKNVQDQANALRKRYDPRYALIPPHITLKYPFETDPEQIDDVVQELHKIAGSVDPFYIHINKVSTFEPITNTIYLKVEPIEQLQTLNEHLQQGILENNQKHSFVPHITIAQDLEHDEFSDIVGRLKMEGFAIKDYIDRFQLLYELDNGSWTVYETFLLGKE</sequence>
<dbReference type="PANTHER" id="PTHR40037">
    <property type="entry name" value="PHOSPHOESTERASE YJCG-RELATED"/>
    <property type="match status" value="1"/>
</dbReference>
<keyword evidence="4" id="KW-1185">Reference proteome</keyword>
<comment type="similarity">
    <text evidence="2">Belongs to the 2H phosphoesterase superfamily. YjcG family.</text>
</comment>